<dbReference type="EMBL" id="BKCJ011566284">
    <property type="protein sequence ID" value="GFD42103.1"/>
    <property type="molecule type" value="Genomic_DNA"/>
</dbReference>
<reference evidence="2" key="1">
    <citation type="journal article" date="2019" name="Sci. Rep.">
        <title>Draft genome of Tanacetum cinerariifolium, the natural source of mosquito coil.</title>
        <authorList>
            <person name="Yamashiro T."/>
            <person name="Shiraishi A."/>
            <person name="Satake H."/>
            <person name="Nakayama K."/>
        </authorList>
    </citation>
    <scope>NUCLEOTIDE SEQUENCE</scope>
</reference>
<dbReference type="AlphaFoldDB" id="A0A699W5S1"/>
<comment type="caution">
    <text evidence="2">The sequence shown here is derived from an EMBL/GenBank/DDBJ whole genome shotgun (WGS) entry which is preliminary data.</text>
</comment>
<proteinExistence type="predicted"/>
<protein>
    <submittedName>
        <fullName evidence="2">Uncharacterized protein</fullName>
    </submittedName>
</protein>
<evidence type="ECO:0000256" key="1">
    <source>
        <dbReference type="SAM" id="SignalP"/>
    </source>
</evidence>
<name>A0A699W5S1_TANCI</name>
<feature type="chain" id="PRO_5025517717" evidence="1">
    <location>
        <begin position="19"/>
        <end position="55"/>
    </location>
</feature>
<evidence type="ECO:0000313" key="2">
    <source>
        <dbReference type="EMBL" id="GFD42103.1"/>
    </source>
</evidence>
<sequence>SHHVRLSWVISNLIVVVAVPTASEESCNFQKKREATAVKDCTATKVKKKLSVKVK</sequence>
<accession>A0A699W5S1</accession>
<feature type="signal peptide" evidence="1">
    <location>
        <begin position="1"/>
        <end position="18"/>
    </location>
</feature>
<organism evidence="2">
    <name type="scientific">Tanacetum cinerariifolium</name>
    <name type="common">Dalmatian daisy</name>
    <name type="synonym">Chrysanthemum cinerariifolium</name>
    <dbReference type="NCBI Taxonomy" id="118510"/>
    <lineage>
        <taxon>Eukaryota</taxon>
        <taxon>Viridiplantae</taxon>
        <taxon>Streptophyta</taxon>
        <taxon>Embryophyta</taxon>
        <taxon>Tracheophyta</taxon>
        <taxon>Spermatophyta</taxon>
        <taxon>Magnoliopsida</taxon>
        <taxon>eudicotyledons</taxon>
        <taxon>Gunneridae</taxon>
        <taxon>Pentapetalae</taxon>
        <taxon>asterids</taxon>
        <taxon>campanulids</taxon>
        <taxon>Asterales</taxon>
        <taxon>Asteraceae</taxon>
        <taxon>Asteroideae</taxon>
        <taxon>Anthemideae</taxon>
        <taxon>Anthemidinae</taxon>
        <taxon>Tanacetum</taxon>
    </lineage>
</organism>
<gene>
    <name evidence="2" type="ORF">Tci_914072</name>
</gene>
<keyword evidence="1" id="KW-0732">Signal</keyword>
<feature type="non-terminal residue" evidence="2">
    <location>
        <position position="1"/>
    </location>
</feature>